<sequence length="80" mass="8025">MASRLKTRIGLALDQVGVIRGSSVESNQELPRSSIFGVPGCGGGVGRIATAADPVNAAFPDGMKALKGVGVMEAGTKKIG</sequence>
<protein>
    <submittedName>
        <fullName evidence="1">Uncharacterized protein</fullName>
    </submittedName>
</protein>
<dbReference type="KEGG" id="ang:An08g04170"/>
<name>A0AAJ8BP00_ASPNG</name>
<dbReference type="AlphaFoldDB" id="A0AAJ8BP00"/>
<reference evidence="1" key="1">
    <citation type="submission" date="2025-02" db="EMBL/GenBank/DDBJ databases">
        <authorList>
            <consortium name="NCBI Genome Project"/>
        </authorList>
    </citation>
    <scope>NUCLEOTIDE SEQUENCE</scope>
</reference>
<proteinExistence type="predicted"/>
<dbReference type="RefSeq" id="XP_059601179.1">
    <property type="nucleotide sequence ID" value="XM_059748986.1"/>
</dbReference>
<accession>A0AAJ8BP00</accession>
<gene>
    <name evidence="1" type="ORF">An08g04170</name>
</gene>
<evidence type="ECO:0000313" key="1">
    <source>
        <dbReference type="RefSeq" id="XP_059601179.1"/>
    </source>
</evidence>
<organism evidence="1">
    <name type="scientific">Aspergillus niger</name>
    <dbReference type="NCBI Taxonomy" id="5061"/>
    <lineage>
        <taxon>Eukaryota</taxon>
        <taxon>Fungi</taxon>
        <taxon>Dikarya</taxon>
        <taxon>Ascomycota</taxon>
        <taxon>Pezizomycotina</taxon>
        <taxon>Eurotiomycetes</taxon>
        <taxon>Eurotiomycetidae</taxon>
        <taxon>Eurotiales</taxon>
        <taxon>Aspergillaceae</taxon>
        <taxon>Aspergillus</taxon>
        <taxon>Aspergillus subgen. Circumdati</taxon>
    </lineage>
</organism>
<dbReference type="VEuPathDB" id="FungiDB:An08g04170"/>
<dbReference type="GeneID" id="84591643"/>
<reference evidence="1" key="2">
    <citation type="submission" date="2025-08" db="UniProtKB">
        <authorList>
            <consortium name="RefSeq"/>
        </authorList>
    </citation>
    <scope>IDENTIFICATION</scope>
</reference>